<dbReference type="Proteomes" id="UP001152795">
    <property type="component" value="Unassembled WGS sequence"/>
</dbReference>
<comment type="caution">
    <text evidence="1">The sequence shown here is derived from an EMBL/GenBank/DDBJ whole genome shotgun (WGS) entry which is preliminary data.</text>
</comment>
<evidence type="ECO:0000313" key="2">
    <source>
        <dbReference type="Proteomes" id="UP001152795"/>
    </source>
</evidence>
<protein>
    <submittedName>
        <fullName evidence="1">Uncharacterized protein</fullName>
    </submittedName>
</protein>
<dbReference type="OrthoDB" id="6152038at2759"/>
<keyword evidence="2" id="KW-1185">Reference proteome</keyword>
<sequence length="176" mass="19579">MDNATQIQELRTDGYIQKVQEIQACPSEKQKKAKRVEFGITEKGGAFDGLKCFSGNNKTPIEILHTILLGPGVYVKGKLQSRALNQCFPAAIIEKTGHIGEEPCILFNGVVSENLTLVNSETPVVYVDNSQQHHIGIFKKGFQMEGHEDSLVGLRRWNSVKMNPKRSLWEVSSAPK</sequence>
<organism evidence="1 2">
    <name type="scientific">Paramuricea clavata</name>
    <name type="common">Red gorgonian</name>
    <name type="synonym">Violescent sea-whip</name>
    <dbReference type="NCBI Taxonomy" id="317549"/>
    <lineage>
        <taxon>Eukaryota</taxon>
        <taxon>Metazoa</taxon>
        <taxon>Cnidaria</taxon>
        <taxon>Anthozoa</taxon>
        <taxon>Octocorallia</taxon>
        <taxon>Malacalcyonacea</taxon>
        <taxon>Plexauridae</taxon>
        <taxon>Paramuricea</taxon>
    </lineage>
</organism>
<gene>
    <name evidence="1" type="ORF">PACLA_8A010420</name>
</gene>
<proteinExistence type="predicted"/>
<dbReference type="EMBL" id="CACRXK020008213">
    <property type="protein sequence ID" value="CAB4014239.1"/>
    <property type="molecule type" value="Genomic_DNA"/>
</dbReference>
<accession>A0A7D9IUV7</accession>
<dbReference type="AlphaFoldDB" id="A0A7D9IUV7"/>
<name>A0A7D9IUV7_PARCT</name>
<evidence type="ECO:0000313" key="1">
    <source>
        <dbReference type="EMBL" id="CAB4014239.1"/>
    </source>
</evidence>
<reference evidence="1" key="1">
    <citation type="submission" date="2020-04" db="EMBL/GenBank/DDBJ databases">
        <authorList>
            <person name="Alioto T."/>
            <person name="Alioto T."/>
            <person name="Gomez Garrido J."/>
        </authorList>
    </citation>
    <scope>NUCLEOTIDE SEQUENCE</scope>
    <source>
        <strain evidence="1">A484AB</strain>
    </source>
</reference>